<feature type="region of interest" description="Disordered" evidence="1">
    <location>
        <begin position="129"/>
        <end position="199"/>
    </location>
</feature>
<evidence type="ECO:0000313" key="4">
    <source>
        <dbReference type="Proteomes" id="UP001342314"/>
    </source>
</evidence>
<feature type="compositionally biased region" description="Low complexity" evidence="1">
    <location>
        <begin position="186"/>
        <end position="199"/>
    </location>
</feature>
<comment type="caution">
    <text evidence="3">The sequence shown here is derived from an EMBL/GenBank/DDBJ whole genome shotgun (WGS) entry which is preliminary data.</text>
</comment>
<evidence type="ECO:0000256" key="2">
    <source>
        <dbReference type="SAM" id="SignalP"/>
    </source>
</evidence>
<gene>
    <name evidence="3" type="ORF">Rhopal_006577-T1</name>
</gene>
<dbReference type="EMBL" id="BQKY01000014">
    <property type="protein sequence ID" value="GJN93520.1"/>
    <property type="molecule type" value="Genomic_DNA"/>
</dbReference>
<name>A0AAV5GUE1_9BASI</name>
<organism evidence="3 4">
    <name type="scientific">Rhodotorula paludigena</name>
    <dbReference type="NCBI Taxonomy" id="86838"/>
    <lineage>
        <taxon>Eukaryota</taxon>
        <taxon>Fungi</taxon>
        <taxon>Dikarya</taxon>
        <taxon>Basidiomycota</taxon>
        <taxon>Pucciniomycotina</taxon>
        <taxon>Microbotryomycetes</taxon>
        <taxon>Sporidiobolales</taxon>
        <taxon>Sporidiobolaceae</taxon>
        <taxon>Rhodotorula</taxon>
    </lineage>
</organism>
<proteinExistence type="predicted"/>
<protein>
    <submittedName>
        <fullName evidence="3">Uncharacterized protein</fullName>
    </submittedName>
</protein>
<feature type="compositionally biased region" description="Basic and acidic residues" evidence="1">
    <location>
        <begin position="129"/>
        <end position="155"/>
    </location>
</feature>
<evidence type="ECO:0000313" key="3">
    <source>
        <dbReference type="EMBL" id="GJN93520.1"/>
    </source>
</evidence>
<accession>A0AAV5GUE1</accession>
<keyword evidence="4" id="KW-1185">Reference proteome</keyword>
<feature type="compositionally biased region" description="Low complexity" evidence="1">
    <location>
        <begin position="72"/>
        <end position="81"/>
    </location>
</feature>
<feature type="signal peptide" evidence="2">
    <location>
        <begin position="1"/>
        <end position="21"/>
    </location>
</feature>
<feature type="chain" id="PRO_5043719440" evidence="2">
    <location>
        <begin position="22"/>
        <end position="199"/>
    </location>
</feature>
<reference evidence="3 4" key="1">
    <citation type="submission" date="2021-12" db="EMBL/GenBank/DDBJ databases">
        <title>High titer production of polyol ester of fatty acids by Rhodotorula paludigena BS15 towards product separation-free biomass refinery.</title>
        <authorList>
            <person name="Mano J."/>
            <person name="Ono H."/>
            <person name="Tanaka T."/>
            <person name="Naito K."/>
            <person name="Sushida H."/>
            <person name="Ike M."/>
            <person name="Tokuyasu K."/>
            <person name="Kitaoka M."/>
        </authorList>
    </citation>
    <scope>NUCLEOTIDE SEQUENCE [LARGE SCALE GENOMIC DNA]</scope>
    <source>
        <strain evidence="3 4">BS15</strain>
    </source>
</reference>
<dbReference type="AlphaFoldDB" id="A0AAV5GUE1"/>
<feature type="compositionally biased region" description="Low complexity" evidence="1">
    <location>
        <begin position="156"/>
        <end position="173"/>
    </location>
</feature>
<keyword evidence="2" id="KW-0732">Signal</keyword>
<feature type="region of interest" description="Disordered" evidence="1">
    <location>
        <begin position="61"/>
        <end position="81"/>
    </location>
</feature>
<evidence type="ECO:0000256" key="1">
    <source>
        <dbReference type="SAM" id="MobiDB-lite"/>
    </source>
</evidence>
<sequence>MFRPALFLACLLAVVVDTARALPVPPRPSASGIVPVTWSDFNPQRPFARAARPTRLRIVEDEEQSPASKHTPPAFAAATAAPAAPLAASPAAFASSHPPFGIEDEDSLFSDALLSSGIEASLAAVLASKQHDSLEPYREREPTVKEQRWRERAQEKQAAAAARRAQAAVALQEGPAAGDKALPTVSSEIAEASSSAPSA</sequence>
<dbReference type="Proteomes" id="UP001342314">
    <property type="component" value="Unassembled WGS sequence"/>
</dbReference>